<organism evidence="2 3">
    <name type="scientific">Bacteroides fragilis</name>
    <dbReference type="NCBI Taxonomy" id="817"/>
    <lineage>
        <taxon>Bacteria</taxon>
        <taxon>Pseudomonadati</taxon>
        <taxon>Bacteroidota</taxon>
        <taxon>Bacteroidia</taxon>
        <taxon>Bacteroidales</taxon>
        <taxon>Bacteroidaceae</taxon>
        <taxon>Bacteroides</taxon>
    </lineage>
</organism>
<gene>
    <name evidence="2" type="ORF">F2Z25_19380</name>
</gene>
<keyword evidence="1" id="KW-1133">Transmembrane helix</keyword>
<evidence type="ECO:0000256" key="1">
    <source>
        <dbReference type="SAM" id="Phobius"/>
    </source>
</evidence>
<feature type="transmembrane region" description="Helical" evidence="1">
    <location>
        <begin position="50"/>
        <end position="70"/>
    </location>
</feature>
<proteinExistence type="predicted"/>
<name>A0A5M5X3U6_BACFG</name>
<accession>A0A5M5X3U6</accession>
<evidence type="ECO:0000313" key="3">
    <source>
        <dbReference type="Proteomes" id="UP000429838"/>
    </source>
</evidence>
<protein>
    <submittedName>
        <fullName evidence="2">Uncharacterized protein</fullName>
    </submittedName>
</protein>
<comment type="caution">
    <text evidence="2">The sequence shown here is derived from an EMBL/GenBank/DDBJ whole genome shotgun (WGS) entry which is preliminary data.</text>
</comment>
<keyword evidence="1" id="KW-0472">Membrane</keyword>
<dbReference type="AlphaFoldDB" id="A0A5M5X3U6"/>
<keyword evidence="1" id="KW-0812">Transmembrane</keyword>
<dbReference type="EMBL" id="VWAQ01000019">
    <property type="protein sequence ID" value="KAA5205384.1"/>
    <property type="molecule type" value="Genomic_DNA"/>
</dbReference>
<evidence type="ECO:0000313" key="2">
    <source>
        <dbReference type="EMBL" id="KAA5205384.1"/>
    </source>
</evidence>
<dbReference type="Proteomes" id="UP000429838">
    <property type="component" value="Unassembled WGS sequence"/>
</dbReference>
<reference evidence="2 3" key="1">
    <citation type="journal article" date="2019" name="Nat. Med.">
        <title>A library of human gut bacterial isolates paired with longitudinal multiomics data enables mechanistic microbiome research.</title>
        <authorList>
            <person name="Poyet M."/>
            <person name="Groussin M."/>
            <person name="Gibbons S.M."/>
            <person name="Avila-Pacheco J."/>
            <person name="Jiang X."/>
            <person name="Kearney S.M."/>
            <person name="Perrotta A.R."/>
            <person name="Berdy B."/>
            <person name="Zhao S."/>
            <person name="Lieberman T.D."/>
            <person name="Swanson P.K."/>
            <person name="Smith M."/>
            <person name="Roesemann S."/>
            <person name="Alexander J.E."/>
            <person name="Rich S.A."/>
            <person name="Livny J."/>
            <person name="Vlamakis H."/>
            <person name="Clish C."/>
            <person name="Bullock K."/>
            <person name="Deik A."/>
            <person name="Scott J."/>
            <person name="Pierce K.A."/>
            <person name="Xavier R.J."/>
            <person name="Alm E.J."/>
        </authorList>
    </citation>
    <scope>NUCLEOTIDE SEQUENCE [LARGE SCALE GENOMIC DNA]</scope>
    <source>
        <strain evidence="2 3">BIOML-A1</strain>
    </source>
</reference>
<sequence length="408" mass="47973">MKNKYKAFVNSYVNFEFLNREGAAVLKIDHEHIDLFRIWMKSKKTTINVTYLYPILKFFIPFFILSYFFYKSGYYLWKTLVSKKVNCINRRIFINSHLGFTSAIKKNLFTENDVMLMFPYSTANVSDNLKIYIHQLLTCRTVFKTIKDCFFCSSLFITKYGFSSSFYLFTAYDFYLLYNVLANIDVDTEIVMSNQKDRWSMLLDYLPHSHKTIIQHGTNFMYSLPTPQCIPFFKFDSFYECYYIDMPYKLSSISKVYAFTEKEFYFMHKGEYINNPEVIYIGYSLSLTDFGDSENAILIVGNSDLYSKEERILIDIFSQTILHVYIKSHPTISAAVYDSYLVYDNVTVLDKETYPRVSIVFSYNSTLALEYEDLGIKVVYYNSILGCDGEISYVKVENVINELLISLN</sequence>
<dbReference type="RefSeq" id="WP_149923128.1">
    <property type="nucleotide sequence ID" value="NZ_JACSWE010000005.1"/>
</dbReference>